<keyword evidence="4" id="KW-0472">Membrane</keyword>
<evidence type="ECO:0000313" key="8">
    <source>
        <dbReference type="Proteomes" id="UP001589896"/>
    </source>
</evidence>
<accession>A0ABV6RW98</accession>
<feature type="transmembrane region" description="Helical" evidence="4">
    <location>
        <begin position="46"/>
        <end position="66"/>
    </location>
</feature>
<gene>
    <name evidence="7" type="ORF">ACFFGH_25730</name>
</gene>
<keyword evidence="1" id="KW-0808">Transferase</keyword>
<feature type="transmembrane region" description="Helical" evidence="4">
    <location>
        <begin position="118"/>
        <end position="138"/>
    </location>
</feature>
<dbReference type="Gene3D" id="3.30.565.10">
    <property type="entry name" value="Histidine kinase-like ATPase, C-terminal domain"/>
    <property type="match status" value="1"/>
</dbReference>
<feature type="transmembrane region" description="Helical" evidence="4">
    <location>
        <begin position="97"/>
        <end position="113"/>
    </location>
</feature>
<evidence type="ECO:0000313" key="7">
    <source>
        <dbReference type="EMBL" id="MFC0681245.1"/>
    </source>
</evidence>
<proteinExistence type="predicted"/>
<evidence type="ECO:0000259" key="5">
    <source>
        <dbReference type="Pfam" id="PF02518"/>
    </source>
</evidence>
<feature type="domain" description="Signal transduction histidine kinase subgroup 3 dimerisation and phosphoacceptor" evidence="6">
    <location>
        <begin position="196"/>
        <end position="259"/>
    </location>
</feature>
<evidence type="ECO:0000259" key="6">
    <source>
        <dbReference type="Pfam" id="PF07730"/>
    </source>
</evidence>
<dbReference type="InterPro" id="IPR003594">
    <property type="entry name" value="HATPase_dom"/>
</dbReference>
<keyword evidence="8" id="KW-1185">Reference proteome</keyword>
<dbReference type="Gene3D" id="1.20.5.1930">
    <property type="match status" value="1"/>
</dbReference>
<feature type="domain" description="Histidine kinase/HSP90-like ATPase" evidence="5">
    <location>
        <begin position="296"/>
        <end position="379"/>
    </location>
</feature>
<dbReference type="InterPro" id="IPR011712">
    <property type="entry name" value="Sig_transdc_His_kin_sub3_dim/P"/>
</dbReference>
<dbReference type="SUPFAM" id="SSF55874">
    <property type="entry name" value="ATPase domain of HSP90 chaperone/DNA topoisomerase II/histidine kinase"/>
    <property type="match status" value="1"/>
</dbReference>
<organism evidence="7 8">
    <name type="scientific">Lysobacter korlensis</name>
    <dbReference type="NCBI Taxonomy" id="553636"/>
    <lineage>
        <taxon>Bacteria</taxon>
        <taxon>Pseudomonadati</taxon>
        <taxon>Pseudomonadota</taxon>
        <taxon>Gammaproteobacteria</taxon>
        <taxon>Lysobacterales</taxon>
        <taxon>Lysobacteraceae</taxon>
        <taxon>Lysobacter</taxon>
    </lineage>
</organism>
<feature type="transmembrane region" description="Helical" evidence="4">
    <location>
        <begin position="15"/>
        <end position="34"/>
    </location>
</feature>
<reference evidence="7 8" key="1">
    <citation type="submission" date="2024-09" db="EMBL/GenBank/DDBJ databases">
        <authorList>
            <person name="Sun Q."/>
            <person name="Mori K."/>
        </authorList>
    </citation>
    <scope>NUCLEOTIDE SEQUENCE [LARGE SCALE GENOMIC DNA]</scope>
    <source>
        <strain evidence="7 8">KCTC 23076</strain>
    </source>
</reference>
<keyword evidence="4" id="KW-1133">Transmembrane helix</keyword>
<keyword evidence="3" id="KW-0902">Two-component regulatory system</keyword>
<dbReference type="Pfam" id="PF07730">
    <property type="entry name" value="HisKA_3"/>
    <property type="match status" value="1"/>
</dbReference>
<name>A0ABV6RW98_9GAMM</name>
<dbReference type="EMBL" id="JBHLTG010000007">
    <property type="protein sequence ID" value="MFC0681245.1"/>
    <property type="molecule type" value="Genomic_DNA"/>
</dbReference>
<dbReference type="Pfam" id="PF02518">
    <property type="entry name" value="HATPase_c"/>
    <property type="match status" value="1"/>
</dbReference>
<keyword evidence="2 7" id="KW-0418">Kinase</keyword>
<comment type="caution">
    <text evidence="7">The sequence shown here is derived from an EMBL/GenBank/DDBJ whole genome shotgun (WGS) entry which is preliminary data.</text>
</comment>
<evidence type="ECO:0000256" key="3">
    <source>
        <dbReference type="ARBA" id="ARBA00023012"/>
    </source>
</evidence>
<evidence type="ECO:0000256" key="1">
    <source>
        <dbReference type="ARBA" id="ARBA00022679"/>
    </source>
</evidence>
<dbReference type="InterPro" id="IPR036890">
    <property type="entry name" value="HATPase_C_sf"/>
</dbReference>
<dbReference type="Proteomes" id="UP001589896">
    <property type="component" value="Unassembled WGS sequence"/>
</dbReference>
<protein>
    <submittedName>
        <fullName evidence="7">Sensor histidine kinase</fullName>
    </submittedName>
</protein>
<dbReference type="InterPro" id="IPR050482">
    <property type="entry name" value="Sensor_HK_TwoCompSys"/>
</dbReference>
<evidence type="ECO:0000256" key="4">
    <source>
        <dbReference type="SAM" id="Phobius"/>
    </source>
</evidence>
<sequence length="395" mass="42564">MASVRKSRWTTQRKLAWASIACADIPAVIVLLESTLTDFGGPAMPWVWWSAFLLFIVTLMLIHGILPRPRRVQVNALLVVLIGLAVALVGFYPEQGWNALLFVVTAATMSFFWRLRTVVVVAAAQTATVGIVFASAGWPLADVLMGLFAYGNFQVFGALVMFAARGEADARSELAVAHAELRSTAALLEMTSREAERLRISRDLHDLAGHHLTALSLELEVLSHIVRDDPGREHVNKATAIARELLGSVRAAVSEMREAPVSIEAALRSLADDIASVQVSVRVRESVPISAEHAVIVMRCVQEAITNCMRHSDARRLDILIDADTRGIRVTITDDGTGSARVTRGNGLTGMAERFETAGGTLEVRSQAGAGFSIVGSIPATEHGTTARRSVTTAP</sequence>
<feature type="transmembrane region" description="Helical" evidence="4">
    <location>
        <begin position="73"/>
        <end position="91"/>
    </location>
</feature>
<dbReference type="GO" id="GO:0016301">
    <property type="term" value="F:kinase activity"/>
    <property type="evidence" value="ECO:0007669"/>
    <property type="project" value="UniProtKB-KW"/>
</dbReference>
<keyword evidence="4" id="KW-0812">Transmembrane</keyword>
<dbReference type="CDD" id="cd16917">
    <property type="entry name" value="HATPase_UhpB-NarQ-NarX-like"/>
    <property type="match status" value="1"/>
</dbReference>
<dbReference type="PANTHER" id="PTHR24421">
    <property type="entry name" value="NITRATE/NITRITE SENSOR PROTEIN NARX-RELATED"/>
    <property type="match status" value="1"/>
</dbReference>
<dbReference type="RefSeq" id="WP_386673682.1">
    <property type="nucleotide sequence ID" value="NZ_JBHLTG010000007.1"/>
</dbReference>
<dbReference type="PANTHER" id="PTHR24421:SF59">
    <property type="entry name" value="OXYGEN SENSOR HISTIDINE KINASE NREB"/>
    <property type="match status" value="1"/>
</dbReference>
<evidence type="ECO:0000256" key="2">
    <source>
        <dbReference type="ARBA" id="ARBA00022777"/>
    </source>
</evidence>